<reference evidence="16 17" key="1">
    <citation type="journal article" date="2019" name="Nat. Microbiol.">
        <title>Mediterranean grassland soil C-N compound turnover is dependent on rainfall and depth, and is mediated by genomically divergent microorganisms.</title>
        <authorList>
            <person name="Diamond S."/>
            <person name="Andeer P.F."/>
            <person name="Li Z."/>
            <person name="Crits-Christoph A."/>
            <person name="Burstein D."/>
            <person name="Anantharaman K."/>
            <person name="Lane K.R."/>
            <person name="Thomas B.C."/>
            <person name="Pan C."/>
            <person name="Northen T.R."/>
            <person name="Banfield J.F."/>
        </authorList>
    </citation>
    <scope>NUCLEOTIDE SEQUENCE [LARGE SCALE GENOMIC DNA]</scope>
    <source>
        <strain evidence="16">WS_6</strain>
    </source>
</reference>
<evidence type="ECO:0000313" key="17">
    <source>
        <dbReference type="Proteomes" id="UP000316852"/>
    </source>
</evidence>
<evidence type="ECO:0000256" key="6">
    <source>
        <dbReference type="ARBA" id="ARBA00022824"/>
    </source>
</evidence>
<dbReference type="InterPro" id="IPR006694">
    <property type="entry name" value="Fatty_acid_hydroxylase"/>
</dbReference>
<evidence type="ECO:0000256" key="1">
    <source>
        <dbReference type="ARBA" id="ARBA00001947"/>
    </source>
</evidence>
<evidence type="ECO:0000256" key="3">
    <source>
        <dbReference type="ARBA" id="ARBA00022516"/>
    </source>
</evidence>
<gene>
    <name evidence="16" type="ORF">E6K76_08930</name>
</gene>
<feature type="transmembrane region" description="Helical" evidence="14">
    <location>
        <begin position="32"/>
        <end position="54"/>
    </location>
</feature>
<dbReference type="GO" id="GO:0016020">
    <property type="term" value="C:membrane"/>
    <property type="evidence" value="ECO:0007669"/>
    <property type="project" value="InterPro"/>
</dbReference>
<dbReference type="Proteomes" id="UP000316852">
    <property type="component" value="Unassembled WGS sequence"/>
</dbReference>
<keyword evidence="5" id="KW-0479">Metal-binding</keyword>
<dbReference type="Pfam" id="PF04116">
    <property type="entry name" value="FA_hydroxylase"/>
    <property type="match status" value="1"/>
</dbReference>
<evidence type="ECO:0000256" key="14">
    <source>
        <dbReference type="SAM" id="Phobius"/>
    </source>
</evidence>
<comment type="cofactor">
    <cofactor evidence="1">
        <name>Zn(2+)</name>
        <dbReference type="ChEBI" id="CHEBI:29105"/>
    </cofactor>
</comment>
<keyword evidence="11" id="KW-0443">Lipid metabolism</keyword>
<dbReference type="GO" id="GO:0005506">
    <property type="term" value="F:iron ion binding"/>
    <property type="evidence" value="ECO:0007669"/>
    <property type="project" value="InterPro"/>
</dbReference>
<keyword evidence="6" id="KW-0256">Endoplasmic reticulum</keyword>
<evidence type="ECO:0000259" key="15">
    <source>
        <dbReference type="Pfam" id="PF04116"/>
    </source>
</evidence>
<evidence type="ECO:0000256" key="4">
    <source>
        <dbReference type="ARBA" id="ARBA00022692"/>
    </source>
</evidence>
<organism evidence="16 17">
    <name type="scientific">Eiseniibacteriota bacterium</name>
    <dbReference type="NCBI Taxonomy" id="2212470"/>
    <lineage>
        <taxon>Bacteria</taxon>
        <taxon>Candidatus Eiseniibacteriota</taxon>
    </lineage>
</organism>
<keyword evidence="8" id="KW-0862">Zinc</keyword>
<evidence type="ECO:0000256" key="10">
    <source>
        <dbReference type="ARBA" id="ARBA00023002"/>
    </source>
</evidence>
<keyword evidence="9 14" id="KW-1133">Transmembrane helix</keyword>
<evidence type="ECO:0000256" key="5">
    <source>
        <dbReference type="ARBA" id="ARBA00022723"/>
    </source>
</evidence>
<feature type="transmembrane region" description="Helical" evidence="14">
    <location>
        <begin position="126"/>
        <end position="146"/>
    </location>
</feature>
<accession>A0A538T3D3</accession>
<dbReference type="InterPro" id="IPR014430">
    <property type="entry name" value="Scs7"/>
</dbReference>
<evidence type="ECO:0000256" key="9">
    <source>
        <dbReference type="ARBA" id="ARBA00022989"/>
    </source>
</evidence>
<dbReference type="GO" id="GO:0006633">
    <property type="term" value="P:fatty acid biosynthetic process"/>
    <property type="evidence" value="ECO:0007669"/>
    <property type="project" value="UniProtKB-KW"/>
</dbReference>
<comment type="caution">
    <text evidence="16">The sequence shown here is derived from an EMBL/GenBank/DDBJ whole genome shotgun (WGS) entry which is preliminary data.</text>
</comment>
<evidence type="ECO:0000313" key="16">
    <source>
        <dbReference type="EMBL" id="TMQ58024.1"/>
    </source>
</evidence>
<keyword evidence="10" id="KW-0560">Oxidoreductase</keyword>
<evidence type="ECO:0000256" key="8">
    <source>
        <dbReference type="ARBA" id="ARBA00022833"/>
    </source>
</evidence>
<dbReference type="PANTHER" id="PTHR12863:SF1">
    <property type="entry name" value="FATTY ACID 2-HYDROXYLASE"/>
    <property type="match status" value="1"/>
</dbReference>
<evidence type="ECO:0000256" key="7">
    <source>
        <dbReference type="ARBA" id="ARBA00022832"/>
    </source>
</evidence>
<evidence type="ECO:0000256" key="13">
    <source>
        <dbReference type="ARBA" id="ARBA00023160"/>
    </source>
</evidence>
<protein>
    <submittedName>
        <fullName evidence="16">Fatty acid hydroxylase</fullName>
    </submittedName>
</protein>
<dbReference type="AlphaFoldDB" id="A0A538T3D3"/>
<keyword evidence="12 14" id="KW-0472">Membrane</keyword>
<keyword evidence="3" id="KW-0444">Lipid biosynthesis</keyword>
<name>A0A538T3D3_UNCEI</name>
<evidence type="ECO:0000256" key="12">
    <source>
        <dbReference type="ARBA" id="ARBA00023136"/>
    </source>
</evidence>
<feature type="transmembrane region" description="Helical" evidence="14">
    <location>
        <begin position="61"/>
        <end position="79"/>
    </location>
</feature>
<keyword evidence="4 14" id="KW-0812">Transmembrane</keyword>
<evidence type="ECO:0000256" key="11">
    <source>
        <dbReference type="ARBA" id="ARBA00023098"/>
    </source>
</evidence>
<dbReference type="GO" id="GO:0080132">
    <property type="term" value="F:fatty acid 2-hydroxylase activity"/>
    <property type="evidence" value="ECO:0007669"/>
    <property type="project" value="InterPro"/>
</dbReference>
<keyword evidence="13" id="KW-0275">Fatty acid biosynthesis</keyword>
<dbReference type="PANTHER" id="PTHR12863">
    <property type="entry name" value="FATTY ACID HYDROXYLASE"/>
    <property type="match status" value="1"/>
</dbReference>
<keyword evidence="7" id="KW-0276">Fatty acid metabolism</keyword>
<comment type="subcellular location">
    <subcellularLocation>
        <location evidence="2">Endoplasmic reticulum membrane</location>
        <topology evidence="2">Multi-pass membrane protein</topology>
    </subcellularLocation>
</comment>
<proteinExistence type="predicted"/>
<evidence type="ECO:0000256" key="2">
    <source>
        <dbReference type="ARBA" id="ARBA00004477"/>
    </source>
</evidence>
<sequence>MAKTTYANLPINHAETPIRLFKSDFLEFFTHIHPAVVLLLFAPVVLFFLIRAILEGGSKAALFLVFAAYAAGILVWSLSEYFLHRFVFHYEPSQPWLQRVWYLIHGVHHEQPQCKTRLVMPPILSIPLSFLFYGLFRLTVGTILGLPRLSGPAFSGFLTGYLAYDMLHYAEHHLSMRWGFLKYLKRYHLRHHYKNPNHGFGVSSPVWDVVFRTKPKES</sequence>
<feature type="domain" description="Fatty acid hydroxylase" evidence="15">
    <location>
        <begin position="70"/>
        <end position="213"/>
    </location>
</feature>
<dbReference type="EMBL" id="VBOW01000042">
    <property type="protein sequence ID" value="TMQ58024.1"/>
    <property type="molecule type" value="Genomic_DNA"/>
</dbReference>